<dbReference type="EMBL" id="VKKU01000001">
    <property type="protein sequence ID" value="TSB04780.1"/>
    <property type="molecule type" value="Genomic_DNA"/>
</dbReference>
<dbReference type="PANTHER" id="PTHR47870">
    <property type="entry name" value="CYTOCHROME C-TYPE BIOGENESIS PROTEIN CCMH"/>
    <property type="match status" value="1"/>
</dbReference>
<organism evidence="9 10">
    <name type="scientific">Sphingorhabdus contaminans</name>
    <dbReference type="NCBI Taxonomy" id="1343899"/>
    <lineage>
        <taxon>Bacteria</taxon>
        <taxon>Pseudomonadati</taxon>
        <taxon>Pseudomonadota</taxon>
        <taxon>Alphaproteobacteria</taxon>
        <taxon>Sphingomonadales</taxon>
        <taxon>Sphingomonadaceae</taxon>
        <taxon>Sphingorhabdus</taxon>
    </lineage>
</organism>
<dbReference type="GO" id="GO:0005886">
    <property type="term" value="C:plasma membrane"/>
    <property type="evidence" value="ECO:0007669"/>
    <property type="project" value="TreeGrafter"/>
</dbReference>
<keyword evidence="3 7" id="KW-0479">Metal-binding</keyword>
<dbReference type="AlphaFoldDB" id="A0A553WJ99"/>
<dbReference type="GO" id="GO:0017004">
    <property type="term" value="P:cytochrome complex assembly"/>
    <property type="evidence" value="ECO:0007669"/>
    <property type="project" value="UniProtKB-KW"/>
</dbReference>
<feature type="signal peptide" evidence="7">
    <location>
        <begin position="1"/>
        <end position="22"/>
    </location>
</feature>
<protein>
    <recommendedName>
        <fullName evidence="7">Cytochrome c-type biogenesis protein</fullName>
    </recommendedName>
</protein>
<evidence type="ECO:0000256" key="2">
    <source>
        <dbReference type="ARBA" id="ARBA00022617"/>
    </source>
</evidence>
<evidence type="ECO:0000259" key="8">
    <source>
        <dbReference type="Pfam" id="PF03918"/>
    </source>
</evidence>
<dbReference type="PANTHER" id="PTHR47870:SF1">
    <property type="entry name" value="CYTOCHROME C-TYPE BIOGENESIS PROTEIN CCMH"/>
    <property type="match status" value="1"/>
</dbReference>
<evidence type="ECO:0000256" key="3">
    <source>
        <dbReference type="ARBA" id="ARBA00022723"/>
    </source>
</evidence>
<dbReference type="InterPro" id="IPR051263">
    <property type="entry name" value="C-type_cytochrome_biogenesis"/>
</dbReference>
<evidence type="ECO:0000256" key="5">
    <source>
        <dbReference type="ARBA" id="ARBA00022748"/>
    </source>
</evidence>
<comment type="function">
    <text evidence="7">Possible subunit of a heme lyase.</text>
</comment>
<name>A0A553WJ99_9SPHN</name>
<reference evidence="9 10" key="1">
    <citation type="submission" date="2019-07" db="EMBL/GenBank/DDBJ databases">
        <authorList>
            <person name="Park M."/>
        </authorList>
    </citation>
    <scope>NUCLEOTIDE SEQUENCE [LARGE SCALE GENOMIC DNA]</scope>
    <source>
        <strain evidence="9 10">KCTC32445</strain>
    </source>
</reference>
<sequence>MRRLVYLACALLMIAQPRLSLAQGSGPTPELANRQLADPAKEKAASQVMHALRCIQCQGQSIADSDAPMAATMRAEVRQQIADGKKPDAIRQWMIERYGEWVSFEPDMKGSGLLLWAAPLLLLLLALFMARGLFRRKS</sequence>
<evidence type="ECO:0000256" key="7">
    <source>
        <dbReference type="RuleBase" id="RU364112"/>
    </source>
</evidence>
<gene>
    <name evidence="9" type="ORF">FOM92_05065</name>
</gene>
<keyword evidence="5" id="KW-0201">Cytochrome c-type biogenesis</keyword>
<keyword evidence="7" id="KW-0472">Membrane</keyword>
<evidence type="ECO:0000313" key="10">
    <source>
        <dbReference type="Proteomes" id="UP000320160"/>
    </source>
</evidence>
<dbReference type="OrthoDB" id="9804975at2"/>
<dbReference type="GO" id="GO:0046872">
    <property type="term" value="F:metal ion binding"/>
    <property type="evidence" value="ECO:0007669"/>
    <property type="project" value="UniProtKB-KW"/>
</dbReference>
<keyword evidence="4 7" id="KW-0732">Signal</keyword>
<accession>A0A553WJ99</accession>
<dbReference type="Pfam" id="PF03918">
    <property type="entry name" value="CcmH"/>
    <property type="match status" value="1"/>
</dbReference>
<evidence type="ECO:0000256" key="1">
    <source>
        <dbReference type="ARBA" id="ARBA00010342"/>
    </source>
</evidence>
<dbReference type="InterPro" id="IPR038297">
    <property type="entry name" value="CcmH/CycL/NrfF/Ccl2_sf"/>
</dbReference>
<feature type="chain" id="PRO_5022252003" description="Cytochrome c-type biogenesis protein" evidence="7">
    <location>
        <begin position="23"/>
        <end position="138"/>
    </location>
</feature>
<keyword evidence="10" id="KW-1185">Reference proteome</keyword>
<feature type="transmembrane region" description="Helical" evidence="7">
    <location>
        <begin position="113"/>
        <end position="134"/>
    </location>
</feature>
<dbReference type="Proteomes" id="UP000320160">
    <property type="component" value="Unassembled WGS sequence"/>
</dbReference>
<evidence type="ECO:0000313" key="9">
    <source>
        <dbReference type="EMBL" id="TSB04780.1"/>
    </source>
</evidence>
<evidence type="ECO:0000256" key="6">
    <source>
        <dbReference type="ARBA" id="ARBA00023004"/>
    </source>
</evidence>
<feature type="domain" description="CcmH/CycL/Ccl2/NrfF N-terminal" evidence="8">
    <location>
        <begin position="32"/>
        <end position="137"/>
    </location>
</feature>
<comment type="caution">
    <text evidence="9">The sequence shown here is derived from an EMBL/GenBank/DDBJ whole genome shotgun (WGS) entry which is preliminary data.</text>
</comment>
<keyword evidence="7" id="KW-1133">Transmembrane helix</keyword>
<dbReference type="RefSeq" id="WP_143775698.1">
    <property type="nucleotide sequence ID" value="NZ_VKKU01000001.1"/>
</dbReference>
<keyword evidence="2 7" id="KW-0349">Heme</keyword>
<keyword evidence="6 7" id="KW-0408">Iron</keyword>
<dbReference type="CDD" id="cd16378">
    <property type="entry name" value="CcmH_N"/>
    <property type="match status" value="1"/>
</dbReference>
<proteinExistence type="inferred from homology"/>
<dbReference type="InterPro" id="IPR005616">
    <property type="entry name" value="CcmH/CycL/Ccl2/NrfF_N"/>
</dbReference>
<dbReference type="Gene3D" id="1.10.8.640">
    <property type="entry name" value="Cytochrome C biogenesis protein"/>
    <property type="match status" value="1"/>
</dbReference>
<comment type="similarity">
    <text evidence="1 7">Belongs to the CcmH/CycL/Ccl2/NrfF family.</text>
</comment>
<keyword evidence="7" id="KW-0812">Transmembrane</keyword>
<evidence type="ECO:0000256" key="4">
    <source>
        <dbReference type="ARBA" id="ARBA00022729"/>
    </source>
</evidence>